<evidence type="ECO:0000256" key="1">
    <source>
        <dbReference type="SAM" id="Coils"/>
    </source>
</evidence>
<dbReference type="EMBL" id="CAMXCT020002803">
    <property type="protein sequence ID" value="CAL1153963.1"/>
    <property type="molecule type" value="Genomic_DNA"/>
</dbReference>
<evidence type="ECO:0000256" key="2">
    <source>
        <dbReference type="SAM" id="MobiDB-lite"/>
    </source>
</evidence>
<reference evidence="4" key="1">
    <citation type="submission" date="2022-10" db="EMBL/GenBank/DDBJ databases">
        <authorList>
            <person name="Chen Y."/>
            <person name="Dougan E. K."/>
            <person name="Chan C."/>
            <person name="Rhodes N."/>
            <person name="Thang M."/>
        </authorList>
    </citation>
    <scope>NUCLEOTIDE SEQUENCE</scope>
</reference>
<evidence type="ECO:0000313" key="5">
    <source>
        <dbReference type="EMBL" id="CAL1153963.1"/>
    </source>
</evidence>
<dbReference type="GO" id="GO:0016301">
    <property type="term" value="F:kinase activity"/>
    <property type="evidence" value="ECO:0007669"/>
    <property type="project" value="UniProtKB-KW"/>
</dbReference>
<accession>A0A9P1CZB4</accession>
<dbReference type="AlphaFoldDB" id="A0A9P1CZB4"/>
<keyword evidence="6" id="KW-0418">Kinase</keyword>
<dbReference type="SUPFAM" id="SSF49879">
    <property type="entry name" value="SMAD/FHA domain"/>
    <property type="match status" value="1"/>
</dbReference>
<sequence>MLAIMDSCASLTDLIPAGATSVWGRELLNGAEPKRPHSGRAQEKQPRNSTLHVEDLWSLTIPDEILAGEAPRGVVEAGRSRHLAAEQIHEPKYRPRSVNTTKTTNSISSAKITNSEPSIGHARGAYWTNSGRQQYREPPRCQEPARSSGAAWLKTGAWQHYEQLVLADPGSAPGEFISMAGPRLRLPSAPGNFSIGRKACCQLVLPESYAYVSGEHCRLKLVEGANGNSLVLEDLSGNGTFINGRKVGRGKIQNINIGDEISLAKPTRKGGAIKFHVEVCDGLTPPAHTVPAAPPAWAATPPQKPPEARVTPPATPAAVSLASAMARDAQQREEDCRILEQRINAEKGRCARLEEELKEAQRLLQKADFRGAVRHEVQRDCEELRESLRRVAESQPLERARLAAAEAARHDRRECARLRAELQEEQRCAQQAEEENMRLRNEVQEASNRTLHLEAEVKREADFNASLEEQAAAACKEWCRSREAVSVARRRLEDRGAALTTLRTAMRNYHQKVSDRLAALERCLQQVQSHKKKIWPSFGCFI</sequence>
<dbReference type="OrthoDB" id="299329at2759"/>
<keyword evidence="7" id="KW-1185">Reference proteome</keyword>
<dbReference type="PROSITE" id="PS50006">
    <property type="entry name" value="FHA_DOMAIN"/>
    <property type="match status" value="1"/>
</dbReference>
<dbReference type="EMBL" id="CAMXCT010002803">
    <property type="protein sequence ID" value="CAI4000588.1"/>
    <property type="molecule type" value="Genomic_DNA"/>
</dbReference>
<feature type="coiled-coil region" evidence="1">
    <location>
        <begin position="336"/>
        <end position="456"/>
    </location>
</feature>
<dbReference type="InterPro" id="IPR000253">
    <property type="entry name" value="FHA_dom"/>
</dbReference>
<evidence type="ECO:0000259" key="3">
    <source>
        <dbReference type="PROSITE" id="PS50006"/>
    </source>
</evidence>
<dbReference type="InterPro" id="IPR008984">
    <property type="entry name" value="SMAD_FHA_dom_sf"/>
</dbReference>
<keyword evidence="6" id="KW-0808">Transferase</keyword>
<feature type="domain" description="FHA" evidence="3">
    <location>
        <begin position="193"/>
        <end position="247"/>
    </location>
</feature>
<reference evidence="5" key="2">
    <citation type="submission" date="2024-04" db="EMBL/GenBank/DDBJ databases">
        <authorList>
            <person name="Chen Y."/>
            <person name="Shah S."/>
            <person name="Dougan E. K."/>
            <person name="Thang M."/>
            <person name="Chan C."/>
        </authorList>
    </citation>
    <scope>NUCLEOTIDE SEQUENCE [LARGE SCALE GENOMIC DNA]</scope>
</reference>
<keyword evidence="1" id="KW-0175">Coiled coil</keyword>
<evidence type="ECO:0000313" key="6">
    <source>
        <dbReference type="EMBL" id="CAL4787900.1"/>
    </source>
</evidence>
<dbReference type="Pfam" id="PF00498">
    <property type="entry name" value="FHA"/>
    <property type="match status" value="1"/>
</dbReference>
<evidence type="ECO:0000313" key="7">
    <source>
        <dbReference type="Proteomes" id="UP001152797"/>
    </source>
</evidence>
<protein>
    <submittedName>
        <fullName evidence="6">Probable serine/threonine-protein kinase fhkA (Forkhead-associated kinase protein A)</fullName>
    </submittedName>
</protein>
<dbReference type="SMART" id="SM00240">
    <property type="entry name" value="FHA"/>
    <property type="match status" value="1"/>
</dbReference>
<gene>
    <name evidence="4" type="ORF">C1SCF055_LOCUS26697</name>
</gene>
<name>A0A9P1CZB4_9DINO</name>
<dbReference type="EMBL" id="CAMXCT030002803">
    <property type="protein sequence ID" value="CAL4787900.1"/>
    <property type="molecule type" value="Genomic_DNA"/>
</dbReference>
<comment type="caution">
    <text evidence="4">The sequence shown here is derived from an EMBL/GenBank/DDBJ whole genome shotgun (WGS) entry which is preliminary data.</text>
</comment>
<dbReference type="Proteomes" id="UP001152797">
    <property type="component" value="Unassembled WGS sequence"/>
</dbReference>
<dbReference type="Gene3D" id="2.60.200.20">
    <property type="match status" value="1"/>
</dbReference>
<proteinExistence type="predicted"/>
<feature type="region of interest" description="Disordered" evidence="2">
    <location>
        <begin position="29"/>
        <end position="50"/>
    </location>
</feature>
<feature type="compositionally biased region" description="Basic and acidic residues" evidence="2">
    <location>
        <begin position="32"/>
        <end position="46"/>
    </location>
</feature>
<evidence type="ECO:0000313" key="4">
    <source>
        <dbReference type="EMBL" id="CAI4000588.1"/>
    </source>
</evidence>
<organism evidence="4">
    <name type="scientific">Cladocopium goreaui</name>
    <dbReference type="NCBI Taxonomy" id="2562237"/>
    <lineage>
        <taxon>Eukaryota</taxon>
        <taxon>Sar</taxon>
        <taxon>Alveolata</taxon>
        <taxon>Dinophyceae</taxon>
        <taxon>Suessiales</taxon>
        <taxon>Symbiodiniaceae</taxon>
        <taxon>Cladocopium</taxon>
    </lineage>
</organism>